<keyword evidence="2 3" id="KW-0067">ATP-binding</keyword>
<sequence>MLRRYGLRLKDAAGAPQDAPKVARVHGRGILVVMPLIALTGGIASGKSTIAARLAERGAVVVDADRIVRDVQAPDSPVLAEIAAEFGDDVIGPDGSLDRGLLASRVFGDEEALGRLNAIVHPAVRRESARRFDDAFDRDPESVVVYDVPLLAEARADDPWDLVVVAHAPADIRRARLVELRGMTEDEARARIASQVSDEHRLAAADVVIDTAGTLEHTREQVDRLWDGLSSHLAER</sequence>
<dbReference type="CDD" id="cd02022">
    <property type="entry name" value="DPCK"/>
    <property type="match status" value="1"/>
</dbReference>
<dbReference type="PROSITE" id="PS51219">
    <property type="entry name" value="DPCK"/>
    <property type="match status" value="1"/>
</dbReference>
<comment type="similarity">
    <text evidence="3">Belongs to the CoaE family.</text>
</comment>
<dbReference type="EC" id="2.7.1.24" evidence="3 4"/>
<comment type="function">
    <text evidence="3">Catalyzes the phosphorylation of the 3'-hydroxyl group of dephosphocoenzyme A to form coenzyme A.</text>
</comment>
<dbReference type="GO" id="GO:0016301">
    <property type="term" value="F:kinase activity"/>
    <property type="evidence" value="ECO:0007669"/>
    <property type="project" value="UniProtKB-KW"/>
</dbReference>
<evidence type="ECO:0000256" key="1">
    <source>
        <dbReference type="ARBA" id="ARBA00022741"/>
    </source>
</evidence>
<keyword evidence="3 5" id="KW-0418">Kinase</keyword>
<feature type="binding site" evidence="3">
    <location>
        <begin position="44"/>
        <end position="49"/>
    </location>
    <ligand>
        <name>ATP</name>
        <dbReference type="ChEBI" id="CHEBI:30616"/>
    </ligand>
</feature>
<dbReference type="NCBIfam" id="TIGR00152">
    <property type="entry name" value="dephospho-CoA kinase"/>
    <property type="match status" value="1"/>
</dbReference>
<comment type="pathway">
    <text evidence="3">Cofactor biosynthesis; coenzyme A biosynthesis; CoA from (R)-pantothenate: step 5/5.</text>
</comment>
<comment type="catalytic activity">
    <reaction evidence="3">
        <text>3'-dephospho-CoA + ATP = ADP + CoA + H(+)</text>
        <dbReference type="Rhea" id="RHEA:18245"/>
        <dbReference type="ChEBI" id="CHEBI:15378"/>
        <dbReference type="ChEBI" id="CHEBI:30616"/>
        <dbReference type="ChEBI" id="CHEBI:57287"/>
        <dbReference type="ChEBI" id="CHEBI:57328"/>
        <dbReference type="ChEBI" id="CHEBI:456216"/>
        <dbReference type="EC" id="2.7.1.24"/>
    </reaction>
</comment>
<dbReference type="Proteomes" id="UP001501697">
    <property type="component" value="Unassembled WGS sequence"/>
</dbReference>
<dbReference type="Gene3D" id="3.40.50.300">
    <property type="entry name" value="P-loop containing nucleotide triphosphate hydrolases"/>
    <property type="match status" value="1"/>
</dbReference>
<dbReference type="NCBIfam" id="NF002879">
    <property type="entry name" value="PRK03333.1"/>
    <property type="match status" value="1"/>
</dbReference>
<evidence type="ECO:0000313" key="6">
    <source>
        <dbReference type="Proteomes" id="UP001501697"/>
    </source>
</evidence>
<dbReference type="PANTHER" id="PTHR10695:SF46">
    <property type="entry name" value="BIFUNCTIONAL COENZYME A SYNTHASE-RELATED"/>
    <property type="match status" value="1"/>
</dbReference>
<dbReference type="EMBL" id="BAAAYU010000001">
    <property type="protein sequence ID" value="GAA3623857.1"/>
    <property type="molecule type" value="Genomic_DNA"/>
</dbReference>
<organism evidence="5 6">
    <name type="scientific">Microbacterium awajiense</name>
    <dbReference type="NCBI Taxonomy" id="415214"/>
    <lineage>
        <taxon>Bacteria</taxon>
        <taxon>Bacillati</taxon>
        <taxon>Actinomycetota</taxon>
        <taxon>Actinomycetes</taxon>
        <taxon>Micrococcales</taxon>
        <taxon>Microbacteriaceae</taxon>
        <taxon>Microbacterium</taxon>
    </lineage>
</organism>
<keyword evidence="6" id="KW-1185">Reference proteome</keyword>
<gene>
    <name evidence="3 5" type="primary">coaE</name>
    <name evidence="5" type="ORF">GCM10022200_02620</name>
</gene>
<evidence type="ECO:0000256" key="3">
    <source>
        <dbReference type="HAMAP-Rule" id="MF_00376"/>
    </source>
</evidence>
<name>A0ABP7A2V5_9MICO</name>
<dbReference type="InterPro" id="IPR001977">
    <property type="entry name" value="Depp_CoAkinase"/>
</dbReference>
<protein>
    <recommendedName>
        <fullName evidence="3 4">Dephospho-CoA kinase</fullName>
        <ecNumber evidence="3 4">2.7.1.24</ecNumber>
    </recommendedName>
    <alternativeName>
        <fullName evidence="3">Dephosphocoenzyme A kinase</fullName>
    </alternativeName>
</protein>
<dbReference type="HAMAP" id="MF_00376">
    <property type="entry name" value="Dephospho_CoA_kinase"/>
    <property type="match status" value="1"/>
</dbReference>
<keyword evidence="1 3" id="KW-0547">Nucleotide-binding</keyword>
<evidence type="ECO:0000256" key="4">
    <source>
        <dbReference type="NCBIfam" id="TIGR00152"/>
    </source>
</evidence>
<keyword evidence="3" id="KW-0173">Coenzyme A biosynthesis</keyword>
<dbReference type="PANTHER" id="PTHR10695">
    <property type="entry name" value="DEPHOSPHO-COA KINASE-RELATED"/>
    <property type="match status" value="1"/>
</dbReference>
<dbReference type="Pfam" id="PF01121">
    <property type="entry name" value="CoaE"/>
    <property type="match status" value="1"/>
</dbReference>
<keyword evidence="3" id="KW-0963">Cytoplasm</keyword>
<comment type="caution">
    <text evidence="5">The sequence shown here is derived from an EMBL/GenBank/DDBJ whole genome shotgun (WGS) entry which is preliminary data.</text>
</comment>
<reference evidence="6" key="1">
    <citation type="journal article" date="2019" name="Int. J. Syst. Evol. Microbiol.">
        <title>The Global Catalogue of Microorganisms (GCM) 10K type strain sequencing project: providing services to taxonomists for standard genome sequencing and annotation.</title>
        <authorList>
            <consortium name="The Broad Institute Genomics Platform"/>
            <consortium name="The Broad Institute Genome Sequencing Center for Infectious Disease"/>
            <person name="Wu L."/>
            <person name="Ma J."/>
        </authorList>
    </citation>
    <scope>NUCLEOTIDE SEQUENCE [LARGE SCALE GENOMIC DNA]</scope>
    <source>
        <strain evidence="6">JCM 16544</strain>
    </source>
</reference>
<accession>A0ABP7A2V5</accession>
<evidence type="ECO:0000256" key="2">
    <source>
        <dbReference type="ARBA" id="ARBA00022840"/>
    </source>
</evidence>
<dbReference type="SUPFAM" id="SSF52540">
    <property type="entry name" value="P-loop containing nucleoside triphosphate hydrolases"/>
    <property type="match status" value="1"/>
</dbReference>
<keyword evidence="3" id="KW-0808">Transferase</keyword>
<dbReference type="InterPro" id="IPR027417">
    <property type="entry name" value="P-loop_NTPase"/>
</dbReference>
<evidence type="ECO:0000313" key="5">
    <source>
        <dbReference type="EMBL" id="GAA3623857.1"/>
    </source>
</evidence>
<proteinExistence type="inferred from homology"/>
<comment type="subcellular location">
    <subcellularLocation>
        <location evidence="3">Cytoplasm</location>
    </subcellularLocation>
</comment>